<dbReference type="InterPro" id="IPR004574">
    <property type="entry name" value="Alkb"/>
</dbReference>
<dbReference type="GO" id="GO:0035515">
    <property type="term" value="F:oxidative RNA demethylase activity"/>
    <property type="evidence" value="ECO:0007669"/>
    <property type="project" value="TreeGrafter"/>
</dbReference>
<accession>A0A496PIY2</accession>
<name>A0A496PIY2_9MICC</name>
<feature type="compositionally biased region" description="Gly residues" evidence="6">
    <location>
        <begin position="233"/>
        <end position="248"/>
    </location>
</feature>
<comment type="caution">
    <text evidence="8">The sequence shown here is derived from an EMBL/GenBank/DDBJ whole genome shotgun (WGS) entry which is preliminary data.</text>
</comment>
<keyword evidence="9" id="KW-1185">Reference proteome</keyword>
<dbReference type="GO" id="GO:0035513">
    <property type="term" value="P:oxidative RNA demethylation"/>
    <property type="evidence" value="ECO:0007669"/>
    <property type="project" value="TreeGrafter"/>
</dbReference>
<evidence type="ECO:0000256" key="3">
    <source>
        <dbReference type="ARBA" id="ARBA00023002"/>
    </source>
</evidence>
<dbReference type="GO" id="GO:0035516">
    <property type="term" value="F:broad specificity oxidative DNA demethylase activity"/>
    <property type="evidence" value="ECO:0007669"/>
    <property type="project" value="TreeGrafter"/>
</dbReference>
<feature type="region of interest" description="Disordered" evidence="6">
    <location>
        <begin position="229"/>
        <end position="248"/>
    </location>
</feature>
<sequence>MDALFSEDAIPRERRELAPGAVWLPGFLDLAQQRWLVERFREWAAGPVPPRAASYGEHQMSVKTVCLGWHWRPGGYSREAVDVNGHRVLGVPDWMVRLGRRAISAAYGVEPGAAPGAGPSPWVSGDYTPDTALANFYDASAHMGMHQDADELAPDPVVSLSLGDSCLFRFGNTDTRGRPYQDIRLASGDLFVFGGPARRAFHGVQKILPSTAPEGCGLTSGRINITLRNTGLSGPGSGGPGVSGTGPV</sequence>
<dbReference type="RefSeq" id="WP_121485108.1">
    <property type="nucleotide sequence ID" value="NZ_QQXL01000004.1"/>
</dbReference>
<dbReference type="GO" id="GO:0008198">
    <property type="term" value="F:ferrous iron binding"/>
    <property type="evidence" value="ECO:0007669"/>
    <property type="project" value="TreeGrafter"/>
</dbReference>
<dbReference type="Gene3D" id="2.60.120.590">
    <property type="entry name" value="Alpha-ketoglutarate-dependent dioxygenase AlkB-like"/>
    <property type="match status" value="1"/>
</dbReference>
<dbReference type="PANTHER" id="PTHR16557:SF2">
    <property type="entry name" value="NUCLEIC ACID DIOXYGENASE ALKBH1"/>
    <property type="match status" value="1"/>
</dbReference>
<evidence type="ECO:0000259" key="7">
    <source>
        <dbReference type="PROSITE" id="PS51471"/>
    </source>
</evidence>
<dbReference type="InterPro" id="IPR005123">
    <property type="entry name" value="Oxoglu/Fe-dep_dioxygenase_dom"/>
</dbReference>
<evidence type="ECO:0000256" key="5">
    <source>
        <dbReference type="PIRSR" id="PIRSR604574-2"/>
    </source>
</evidence>
<keyword evidence="1 5" id="KW-0479">Metal-binding</keyword>
<dbReference type="AlphaFoldDB" id="A0A496PIY2"/>
<organism evidence="8 9">
    <name type="scientific">Galactobacter caseinivorans</name>
    <dbReference type="NCBI Taxonomy" id="2676123"/>
    <lineage>
        <taxon>Bacteria</taxon>
        <taxon>Bacillati</taxon>
        <taxon>Actinomycetota</taxon>
        <taxon>Actinomycetes</taxon>
        <taxon>Micrococcales</taxon>
        <taxon>Micrococcaceae</taxon>
        <taxon>Galactobacter</taxon>
    </lineage>
</organism>
<evidence type="ECO:0000256" key="4">
    <source>
        <dbReference type="ARBA" id="ARBA00023004"/>
    </source>
</evidence>
<dbReference type="GO" id="GO:0005737">
    <property type="term" value="C:cytoplasm"/>
    <property type="evidence" value="ECO:0007669"/>
    <property type="project" value="TreeGrafter"/>
</dbReference>
<keyword evidence="2 8" id="KW-0223">Dioxygenase</keyword>
<evidence type="ECO:0000256" key="1">
    <source>
        <dbReference type="ARBA" id="ARBA00022723"/>
    </source>
</evidence>
<evidence type="ECO:0000256" key="6">
    <source>
        <dbReference type="SAM" id="MobiDB-lite"/>
    </source>
</evidence>
<dbReference type="Pfam" id="PF13532">
    <property type="entry name" value="2OG-FeII_Oxy_2"/>
    <property type="match status" value="1"/>
</dbReference>
<reference evidence="8 9" key="1">
    <citation type="submission" date="2018-07" db="EMBL/GenBank/DDBJ databases">
        <title>Arthrobacter sp. nov., isolated from raw cow's milk with high bacterial count.</title>
        <authorList>
            <person name="Hahne J."/>
            <person name="Isele D."/>
            <person name="Lipski A."/>
        </authorList>
    </citation>
    <scope>NUCLEOTIDE SEQUENCE [LARGE SCALE GENOMIC DNA]</scope>
    <source>
        <strain evidence="8 9">JZ R-183</strain>
    </source>
</reference>
<feature type="binding site" evidence="5">
    <location>
        <position position="148"/>
    </location>
    <ligand>
        <name>Fe cation</name>
        <dbReference type="ChEBI" id="CHEBI:24875"/>
        <note>catalytic</note>
    </ligand>
</feature>
<proteinExistence type="predicted"/>
<keyword evidence="3" id="KW-0560">Oxidoreductase</keyword>
<dbReference type="SUPFAM" id="SSF51197">
    <property type="entry name" value="Clavaminate synthase-like"/>
    <property type="match status" value="1"/>
</dbReference>
<feature type="binding site" evidence="5">
    <location>
        <position position="202"/>
    </location>
    <ligand>
        <name>Fe cation</name>
        <dbReference type="ChEBI" id="CHEBI:24875"/>
        <note>catalytic</note>
    </ligand>
</feature>
<gene>
    <name evidence="8" type="ORF">DWQ67_08225</name>
</gene>
<keyword evidence="4 5" id="KW-0408">Iron</keyword>
<evidence type="ECO:0000313" key="9">
    <source>
        <dbReference type="Proteomes" id="UP000273119"/>
    </source>
</evidence>
<protein>
    <submittedName>
        <fullName evidence="8">Alpha-ketoglutarate-dependent dioxygenase AlkB</fullName>
    </submittedName>
</protein>
<dbReference type="InterPro" id="IPR037151">
    <property type="entry name" value="AlkB-like_sf"/>
</dbReference>
<dbReference type="Proteomes" id="UP000273119">
    <property type="component" value="Unassembled WGS sequence"/>
</dbReference>
<evidence type="ECO:0000256" key="2">
    <source>
        <dbReference type="ARBA" id="ARBA00022964"/>
    </source>
</evidence>
<dbReference type="InterPro" id="IPR027450">
    <property type="entry name" value="AlkB-like"/>
</dbReference>
<feature type="binding site" evidence="5">
    <location>
        <position position="146"/>
    </location>
    <ligand>
        <name>Fe cation</name>
        <dbReference type="ChEBI" id="CHEBI:24875"/>
        <note>catalytic</note>
    </ligand>
</feature>
<dbReference type="PROSITE" id="PS51471">
    <property type="entry name" value="FE2OG_OXY"/>
    <property type="match status" value="1"/>
</dbReference>
<dbReference type="PANTHER" id="PTHR16557">
    <property type="entry name" value="ALKYLATED DNA REPAIR PROTEIN ALKB-RELATED"/>
    <property type="match status" value="1"/>
</dbReference>
<feature type="domain" description="Fe2OG dioxygenase" evidence="7">
    <location>
        <begin position="128"/>
        <end position="231"/>
    </location>
</feature>
<dbReference type="EMBL" id="QQXL01000004">
    <property type="protein sequence ID" value="RKW70456.1"/>
    <property type="molecule type" value="Genomic_DNA"/>
</dbReference>
<comment type="cofactor">
    <cofactor evidence="5">
        <name>Fe(2+)</name>
        <dbReference type="ChEBI" id="CHEBI:29033"/>
    </cofactor>
    <text evidence="5">Binds 1 Fe(2+) ion per subunit.</text>
</comment>
<evidence type="ECO:0000313" key="8">
    <source>
        <dbReference type="EMBL" id="RKW70456.1"/>
    </source>
</evidence>